<feature type="transmembrane region" description="Helical" evidence="1">
    <location>
        <begin position="43"/>
        <end position="66"/>
    </location>
</feature>
<protein>
    <submittedName>
        <fullName evidence="3">Phosphatase PAP2 family protein</fullName>
    </submittedName>
</protein>
<accession>A0ABX8S337</accession>
<organism evidence="3 4">
    <name type="scientific">Nocardia iowensis</name>
    <dbReference type="NCBI Taxonomy" id="204891"/>
    <lineage>
        <taxon>Bacteria</taxon>
        <taxon>Bacillati</taxon>
        <taxon>Actinomycetota</taxon>
        <taxon>Actinomycetes</taxon>
        <taxon>Mycobacteriales</taxon>
        <taxon>Nocardiaceae</taxon>
        <taxon>Nocardia</taxon>
    </lineage>
</organism>
<evidence type="ECO:0000313" key="3">
    <source>
        <dbReference type="EMBL" id="QXN95652.1"/>
    </source>
</evidence>
<dbReference type="Pfam" id="PF01569">
    <property type="entry name" value="PAP2"/>
    <property type="match status" value="1"/>
</dbReference>
<dbReference type="EMBL" id="CP078145">
    <property type="protein sequence ID" value="QXN95652.1"/>
    <property type="molecule type" value="Genomic_DNA"/>
</dbReference>
<feature type="transmembrane region" description="Helical" evidence="1">
    <location>
        <begin position="103"/>
        <end position="124"/>
    </location>
</feature>
<feature type="domain" description="Phosphatidic acid phosphatase type 2/haloperoxidase" evidence="2">
    <location>
        <begin position="102"/>
        <end position="173"/>
    </location>
</feature>
<keyword evidence="1" id="KW-0812">Transmembrane</keyword>
<evidence type="ECO:0000256" key="1">
    <source>
        <dbReference type="SAM" id="Phobius"/>
    </source>
</evidence>
<evidence type="ECO:0000313" key="4">
    <source>
        <dbReference type="Proteomes" id="UP000694257"/>
    </source>
</evidence>
<feature type="transmembrane region" description="Helical" evidence="1">
    <location>
        <begin position="73"/>
        <end position="91"/>
    </location>
</feature>
<dbReference type="Proteomes" id="UP000694257">
    <property type="component" value="Chromosome"/>
</dbReference>
<reference evidence="3 4" key="1">
    <citation type="submission" date="2021-07" db="EMBL/GenBank/DDBJ databases">
        <title>Whole Genome Sequence of Nocardia Iowensis.</title>
        <authorList>
            <person name="Lamm A."/>
            <person name="Collins-Fairclough A.M."/>
            <person name="Bunk B."/>
            <person name="Sproer C."/>
        </authorList>
    </citation>
    <scope>NUCLEOTIDE SEQUENCE [LARGE SCALE GENOMIC DNA]</scope>
    <source>
        <strain evidence="3 4">NRRL 5646</strain>
    </source>
</reference>
<feature type="transmembrane region" description="Helical" evidence="1">
    <location>
        <begin position="163"/>
        <end position="184"/>
    </location>
</feature>
<feature type="transmembrane region" description="Helical" evidence="1">
    <location>
        <begin position="131"/>
        <end position="151"/>
    </location>
</feature>
<name>A0ABX8S337_NOCIO</name>
<keyword evidence="1" id="KW-0472">Membrane</keyword>
<dbReference type="InterPro" id="IPR000326">
    <property type="entry name" value="PAP2/HPO"/>
</dbReference>
<keyword evidence="4" id="KW-1185">Reference proteome</keyword>
<proteinExistence type="predicted"/>
<sequence>MGGAVAGLLPATFPPDGGPTALDRALAAPIHSALDSRPGIYQALVIPSNAYILLPLLLLACTWFGYRGDWRRAAIMLVVPELALGLNTWLWKPLWNRQLHDYLAYPSGHTVHLIAIATAFIVLVDSMRARITALVVAVAAQCAAAIGMIGLDYHLPTDILGGVAAAVAMVLALCSAALSLTGGARQTLVPTKERW</sequence>
<keyword evidence="1" id="KW-1133">Transmembrane helix</keyword>
<evidence type="ECO:0000259" key="2">
    <source>
        <dbReference type="Pfam" id="PF01569"/>
    </source>
</evidence>
<gene>
    <name evidence="3" type="ORF">KV110_19815</name>
</gene>